<evidence type="ECO:0000313" key="1">
    <source>
        <dbReference type="EMBL" id="GHG99870.1"/>
    </source>
</evidence>
<proteinExistence type="predicted"/>
<dbReference type="Proteomes" id="UP000611500">
    <property type="component" value="Unassembled WGS sequence"/>
</dbReference>
<protein>
    <recommendedName>
        <fullName evidence="3">Lipoprotein</fullName>
    </recommendedName>
</protein>
<organism evidence="1 2">
    <name type="scientific">Pseudodonghicola xiamenensis</name>
    <dbReference type="NCBI Taxonomy" id="337702"/>
    <lineage>
        <taxon>Bacteria</taxon>
        <taxon>Pseudomonadati</taxon>
        <taxon>Pseudomonadota</taxon>
        <taxon>Alphaproteobacteria</taxon>
        <taxon>Rhodobacterales</taxon>
        <taxon>Paracoccaceae</taxon>
        <taxon>Pseudodonghicola</taxon>
    </lineage>
</organism>
<reference evidence="1" key="1">
    <citation type="journal article" date="2014" name="Int. J. Syst. Evol. Microbiol.">
        <title>Complete genome sequence of Corynebacterium casei LMG S-19264T (=DSM 44701T), isolated from a smear-ripened cheese.</title>
        <authorList>
            <consortium name="US DOE Joint Genome Institute (JGI-PGF)"/>
            <person name="Walter F."/>
            <person name="Albersmeier A."/>
            <person name="Kalinowski J."/>
            <person name="Ruckert C."/>
        </authorList>
    </citation>
    <scope>NUCLEOTIDE SEQUENCE</scope>
    <source>
        <strain evidence="1">CGMCC 1.7081</strain>
    </source>
</reference>
<sequence>MSKSIQFIALVGFVASVAACNKAPEEDYVLAQPAPVTVEPTFNSKY</sequence>
<dbReference type="PROSITE" id="PS51257">
    <property type="entry name" value="PROKAR_LIPOPROTEIN"/>
    <property type="match status" value="1"/>
</dbReference>
<evidence type="ECO:0008006" key="3">
    <source>
        <dbReference type="Google" id="ProtNLM"/>
    </source>
</evidence>
<keyword evidence="2" id="KW-1185">Reference proteome</keyword>
<dbReference type="RefSeq" id="WP_169726942.1">
    <property type="nucleotide sequence ID" value="NZ_BNAP01000025.1"/>
</dbReference>
<dbReference type="AlphaFoldDB" id="A0A8J3HBF8"/>
<evidence type="ECO:0000313" key="2">
    <source>
        <dbReference type="Proteomes" id="UP000611500"/>
    </source>
</evidence>
<name>A0A8J3HBF8_9RHOB</name>
<accession>A0A8J3HBF8</accession>
<gene>
    <name evidence="1" type="ORF">GCM10010961_36030</name>
</gene>
<comment type="caution">
    <text evidence="1">The sequence shown here is derived from an EMBL/GenBank/DDBJ whole genome shotgun (WGS) entry which is preliminary data.</text>
</comment>
<reference evidence="1" key="2">
    <citation type="submission" date="2020-09" db="EMBL/GenBank/DDBJ databases">
        <authorList>
            <person name="Sun Q."/>
            <person name="Zhou Y."/>
        </authorList>
    </citation>
    <scope>NUCLEOTIDE SEQUENCE</scope>
    <source>
        <strain evidence="1">CGMCC 1.7081</strain>
    </source>
</reference>
<dbReference type="EMBL" id="BNAP01000025">
    <property type="protein sequence ID" value="GHG99870.1"/>
    <property type="molecule type" value="Genomic_DNA"/>
</dbReference>